<dbReference type="Proteomes" id="UP000195953">
    <property type="component" value="Chromosome 1"/>
</dbReference>
<sequence>MSVDARQQTVGAMSCGAAPDEAFASNAAFAAQPGPQDAFAHGRAPHGPTQFHPSSISQATASRLAHRLGRLAVGALHAELTCAPKPGLVTPFDTGSHTDMDASTFLRSLFALRGYFVAVAQAGIDNAPFERLRQLGIDAETAMLHATGGVNTHRGAIFSLGLLTAQAAHLRAAYRRRLSGEAVCNGVQLWRDALQAAPLNPHSHGQRVRAHYQISGAREQAAAGYPLLREIALPCLRAARTNGATQQAALAQTLMHLVAEVDDLSLLHRGGRAGLAYARAQAHAFLADGGITQPQWRERLDWVGRQFVARRLSPGGSADLLACAWFLHRQETA</sequence>
<dbReference type="PANTHER" id="PTHR30201">
    <property type="entry name" value="TRIPHOSPHORIBOSYL-DEPHOSPHO-COA SYNTHASE"/>
    <property type="match status" value="1"/>
</dbReference>
<evidence type="ECO:0000256" key="2">
    <source>
        <dbReference type="ARBA" id="ARBA00022679"/>
    </source>
</evidence>
<evidence type="ECO:0000256" key="4">
    <source>
        <dbReference type="ARBA" id="ARBA00022840"/>
    </source>
</evidence>
<dbReference type="Pfam" id="PF01874">
    <property type="entry name" value="CitG"/>
    <property type="match status" value="1"/>
</dbReference>
<evidence type="ECO:0000256" key="6">
    <source>
        <dbReference type="SAM" id="MobiDB-lite"/>
    </source>
</evidence>
<feature type="region of interest" description="Disordered" evidence="6">
    <location>
        <begin position="34"/>
        <end position="56"/>
    </location>
</feature>
<dbReference type="NCBIfam" id="TIGR03132">
    <property type="entry name" value="malonate_mdcB"/>
    <property type="match status" value="1"/>
</dbReference>
<dbReference type="InterPro" id="IPR002736">
    <property type="entry name" value="CitG"/>
</dbReference>
<dbReference type="Proteomes" id="UP000195877">
    <property type="component" value="Chromosome 1"/>
</dbReference>
<keyword evidence="4 5" id="KW-0067">ATP-binding</keyword>
<dbReference type="GO" id="GO:0046917">
    <property type="term" value="F:triphosphoribosyl-dephospho-CoA synthase activity"/>
    <property type="evidence" value="ECO:0007669"/>
    <property type="project" value="UniProtKB-UniRule"/>
</dbReference>
<dbReference type="GO" id="GO:0051191">
    <property type="term" value="P:prosthetic group biosynthetic process"/>
    <property type="evidence" value="ECO:0007669"/>
    <property type="project" value="TreeGrafter"/>
</dbReference>
<evidence type="ECO:0000313" key="9">
    <source>
        <dbReference type="Proteomes" id="UP000195877"/>
    </source>
</evidence>
<dbReference type="EC" id="2.4.2.52" evidence="5"/>
<dbReference type="InterPro" id="IPR017555">
    <property type="entry name" value="TriPribosyl-deP-CoA_syn"/>
</dbReference>
<dbReference type="eggNOG" id="COG1767">
    <property type="taxonomic scope" value="Bacteria"/>
</dbReference>
<evidence type="ECO:0000256" key="3">
    <source>
        <dbReference type="ARBA" id="ARBA00022741"/>
    </source>
</evidence>
<dbReference type="RefSeq" id="WP_002805840.1">
    <property type="nucleotide sequence ID" value="NZ_JAUBLC010000101.1"/>
</dbReference>
<dbReference type="EMBL" id="LT853885">
    <property type="protein sequence ID" value="SMR04848.1"/>
    <property type="molecule type" value="Genomic_DNA"/>
</dbReference>
<dbReference type="Gene3D" id="1.10.4200.10">
    <property type="entry name" value="Triphosphoribosyl-dephospho-CoA protein"/>
    <property type="match status" value="1"/>
</dbReference>
<evidence type="ECO:0000313" key="8">
    <source>
        <dbReference type="EMBL" id="SMR04848.1"/>
    </source>
</evidence>
<dbReference type="PANTHER" id="PTHR30201:SF2">
    <property type="entry name" value="2-(5''-TRIPHOSPHORIBOSYL)-3'-DEPHOSPHOCOENZYME-A SYNTHASE"/>
    <property type="match status" value="1"/>
</dbReference>
<evidence type="ECO:0000256" key="1">
    <source>
        <dbReference type="ARBA" id="ARBA00001210"/>
    </source>
</evidence>
<accession>A0A1Y6H2F1</accession>
<comment type="function">
    <text evidence="5">Involved in the formation of 2-(5''-phosphoribosyl)-3'-dephosphocoenzyme-A, the prosthetic group of the acyl-carrier protein of the malonate decarboxylase.</text>
</comment>
<dbReference type="HAMAP" id="MF_01883">
    <property type="entry name" value="MdcB"/>
    <property type="match status" value="1"/>
</dbReference>
<dbReference type="GO" id="GO:0005524">
    <property type="term" value="F:ATP binding"/>
    <property type="evidence" value="ECO:0007669"/>
    <property type="project" value="UniProtKB-KW"/>
</dbReference>
<evidence type="ECO:0000313" key="10">
    <source>
        <dbReference type="Proteomes" id="UP000195953"/>
    </source>
</evidence>
<dbReference type="AlphaFoldDB" id="A0A1Y6H2F1"/>
<keyword evidence="7" id="KW-0328">Glycosyltransferase</keyword>
<dbReference type="STRING" id="48664.BER92_17395"/>
<dbReference type="EMBL" id="LT853882">
    <property type="protein sequence ID" value="SMQ97689.1"/>
    <property type="molecule type" value="Genomic_DNA"/>
</dbReference>
<proteinExistence type="inferred from homology"/>
<dbReference type="KEGG" id="xfr:BER92_17395"/>
<keyword evidence="9" id="KW-1185">Reference proteome</keyword>
<organism evidence="8 10">
    <name type="scientific">Xanthomonas fragariae</name>
    <dbReference type="NCBI Taxonomy" id="48664"/>
    <lineage>
        <taxon>Bacteria</taxon>
        <taxon>Pseudomonadati</taxon>
        <taxon>Pseudomonadota</taxon>
        <taxon>Gammaproteobacteria</taxon>
        <taxon>Lysobacterales</taxon>
        <taxon>Lysobacteraceae</taxon>
        <taxon>Xanthomonas</taxon>
    </lineage>
</organism>
<keyword evidence="3 5" id="KW-0547">Nucleotide-binding</keyword>
<keyword evidence="2 5" id="KW-0808">Transferase</keyword>
<evidence type="ECO:0000256" key="5">
    <source>
        <dbReference type="HAMAP-Rule" id="MF_01883"/>
    </source>
</evidence>
<gene>
    <name evidence="5" type="primary">mdcB</name>
    <name evidence="7" type="synonym">citG</name>
    <name evidence="8" type="ORF">PD5205_03573</name>
    <name evidence="7" type="ORF">PD885_00420</name>
</gene>
<comment type="similarity">
    <text evidence="5">Belongs to the CitG/MdcB family.</text>
</comment>
<comment type="catalytic activity">
    <reaction evidence="1 5">
        <text>3'-dephospho-CoA + ATP = 2'-(5''-triphospho-alpha-D-ribosyl)-3'-dephospho-CoA + adenine</text>
        <dbReference type="Rhea" id="RHEA:15117"/>
        <dbReference type="ChEBI" id="CHEBI:16708"/>
        <dbReference type="ChEBI" id="CHEBI:30616"/>
        <dbReference type="ChEBI" id="CHEBI:57328"/>
        <dbReference type="ChEBI" id="CHEBI:61378"/>
        <dbReference type="EC" id="2.4.2.52"/>
    </reaction>
</comment>
<reference evidence="8 10" key="1">
    <citation type="submission" date="2017-05" db="EMBL/GenBank/DDBJ databases">
        <authorList>
            <person name="Song R."/>
            <person name="Chenine A.L."/>
            <person name="Ruprecht R.M."/>
        </authorList>
    </citation>
    <scope>NUCLEOTIDE SEQUENCE [LARGE SCALE GENOMIC DNA]</scope>
    <source>
        <strain evidence="8">PD5205</strain>
    </source>
</reference>
<dbReference type="GO" id="GO:0016757">
    <property type="term" value="F:glycosyltransferase activity"/>
    <property type="evidence" value="ECO:0007669"/>
    <property type="project" value="UniProtKB-KW"/>
</dbReference>
<evidence type="ECO:0000313" key="7">
    <source>
        <dbReference type="EMBL" id="SMQ97689.1"/>
    </source>
</evidence>
<protein>
    <recommendedName>
        <fullName evidence="5">Probable 2-(5''-triphosphoribosyl)-3'-dephosphocoenzyme-A synthase</fullName>
        <shortName evidence="5">2-(5''-triphosphoribosyl)-3'-dephospho-CoA synthase</shortName>
        <ecNumber evidence="5">2.4.2.52</ecNumber>
    </recommendedName>
</protein>
<reference evidence="7 9" key="2">
    <citation type="submission" date="2017-05" db="EMBL/GenBank/DDBJ databases">
        <authorList>
            <person name="Blom J."/>
        </authorList>
    </citation>
    <scope>NUCLEOTIDE SEQUENCE [LARGE SCALE GENOMIC DNA]</scope>
    <source>
        <strain evidence="7">PD885</strain>
    </source>
</reference>
<name>A0A1Y6H2F1_9XANT</name>